<evidence type="ECO:0000313" key="5">
    <source>
        <dbReference type="Proteomes" id="UP001186944"/>
    </source>
</evidence>
<dbReference type="EMBL" id="VSWD01000010">
    <property type="protein sequence ID" value="KAK3089214.1"/>
    <property type="molecule type" value="Genomic_DNA"/>
</dbReference>
<dbReference type="Proteomes" id="UP001186944">
    <property type="component" value="Unassembled WGS sequence"/>
</dbReference>
<evidence type="ECO:0000256" key="2">
    <source>
        <dbReference type="SAM" id="Phobius"/>
    </source>
</evidence>
<evidence type="ECO:0000259" key="3">
    <source>
        <dbReference type="PROSITE" id="PS51212"/>
    </source>
</evidence>
<comment type="caution">
    <text evidence="4">The sequence shown here is derived from an EMBL/GenBank/DDBJ whole genome shotgun (WGS) entry which is preliminary data.</text>
</comment>
<feature type="region of interest" description="Disordered" evidence="1">
    <location>
        <begin position="348"/>
        <end position="443"/>
    </location>
</feature>
<feature type="domain" description="WSC" evidence="3">
    <location>
        <begin position="90"/>
        <end position="186"/>
    </location>
</feature>
<evidence type="ECO:0000313" key="4">
    <source>
        <dbReference type="EMBL" id="KAK3089214.1"/>
    </source>
</evidence>
<dbReference type="Pfam" id="PF01822">
    <property type="entry name" value="WSC"/>
    <property type="match status" value="1"/>
</dbReference>
<dbReference type="PROSITE" id="PS51212">
    <property type="entry name" value="WSC"/>
    <property type="match status" value="1"/>
</dbReference>
<proteinExistence type="predicted"/>
<keyword evidence="2" id="KW-0812">Transmembrane</keyword>
<reference evidence="4" key="1">
    <citation type="submission" date="2019-08" db="EMBL/GenBank/DDBJ databases">
        <title>The improved chromosome-level genome for the pearl oyster Pinctada fucata martensii using PacBio sequencing and Hi-C.</title>
        <authorList>
            <person name="Zheng Z."/>
        </authorList>
    </citation>
    <scope>NUCLEOTIDE SEQUENCE</scope>
    <source>
        <strain evidence="4">ZZ-2019</strain>
        <tissue evidence="4">Adductor muscle</tissue>
    </source>
</reference>
<protein>
    <recommendedName>
        <fullName evidence="3">WSC domain-containing protein</fullName>
    </recommendedName>
</protein>
<keyword evidence="2" id="KW-1133">Transmembrane helix</keyword>
<dbReference type="AlphaFoldDB" id="A0AA89BS67"/>
<organism evidence="4 5">
    <name type="scientific">Pinctada imbricata</name>
    <name type="common">Atlantic pearl-oyster</name>
    <name type="synonym">Pinctada martensii</name>
    <dbReference type="NCBI Taxonomy" id="66713"/>
    <lineage>
        <taxon>Eukaryota</taxon>
        <taxon>Metazoa</taxon>
        <taxon>Spiralia</taxon>
        <taxon>Lophotrochozoa</taxon>
        <taxon>Mollusca</taxon>
        <taxon>Bivalvia</taxon>
        <taxon>Autobranchia</taxon>
        <taxon>Pteriomorphia</taxon>
        <taxon>Pterioida</taxon>
        <taxon>Pterioidea</taxon>
        <taxon>Pteriidae</taxon>
        <taxon>Pinctada</taxon>
    </lineage>
</organism>
<sequence>MLVLSRKYFQIQNCVIFDYFLFAAMIKFGHERPQKYDWFTANRICDLPGTRELCKGGVCNATRLRNLLAPGTSENITTWVRIHYKINETSQMRTGCYLYDTDYNKVKPVGVYIKNNSPEKCSNVCGFGSQVFYLLGEYCFCAQDLKHIKGNSTNNATCKSKCKGSDSSFCGGTIHADNALNYPVYLSRYSLGISDPNSESTIKKKSPYCVYASTTRNRFEIGRNCMQNRTCLKKRNASRLSVEDESLLTTIAVRGTTANSQYETEQGGSTPLLQTSTYGLRKLHNSTNMVSGAQMSEDSQLGIYVGAAMAFICVLCAIVIIILAIKKRKRKSSRSEINTVYRSVPNDEQNVSLLPAQTSSTDRQTRPQRNVPDTTTSQNENDGHYDHLDRTGQHQQSETASNDNTYDHAEADSQEVTYGYSRTDRNQTSRSLDGDDIYDHTNDDIYNETRKVTNEDSDDQNYDYEVTDKNKCEKLVTESSELMKDKGRDDHKITSSS</sequence>
<feature type="compositionally biased region" description="Polar residues" evidence="1">
    <location>
        <begin position="348"/>
        <end position="380"/>
    </location>
</feature>
<name>A0AA89BS67_PINIB</name>
<keyword evidence="5" id="KW-1185">Reference proteome</keyword>
<dbReference type="InterPro" id="IPR002889">
    <property type="entry name" value="WSC_carb-bd"/>
</dbReference>
<accession>A0AA89BS67</accession>
<feature type="transmembrane region" description="Helical" evidence="2">
    <location>
        <begin position="301"/>
        <end position="325"/>
    </location>
</feature>
<feature type="compositionally biased region" description="Basic and acidic residues" evidence="1">
    <location>
        <begin position="381"/>
        <end position="392"/>
    </location>
</feature>
<keyword evidence="2" id="KW-0472">Membrane</keyword>
<evidence type="ECO:0000256" key="1">
    <source>
        <dbReference type="SAM" id="MobiDB-lite"/>
    </source>
</evidence>
<gene>
    <name evidence="4" type="ORF">FSP39_001789</name>
</gene>
<feature type="compositionally biased region" description="Polar residues" evidence="1">
    <location>
        <begin position="393"/>
        <end position="404"/>
    </location>
</feature>